<accession>A0AAV7M063</accession>
<feature type="region of interest" description="Disordered" evidence="1">
    <location>
        <begin position="98"/>
        <end position="117"/>
    </location>
</feature>
<dbReference type="EMBL" id="JANPWB010000014">
    <property type="protein sequence ID" value="KAJ1096862.1"/>
    <property type="molecule type" value="Genomic_DNA"/>
</dbReference>
<sequence>MSDARLNAVRFCRLMSLPRGPRCAAGRGAEEKCSIETSRIGRRGLAFCRLPSGTTYCSAPLCLVEKEVGKKPQVSSKVPSATSVGDNLPMTPVKIRARGTSKGPPLAQKQQQQHLTGEDRVVPREWAIGDPAALRKEGPCNKKGQGKEAIKAQKGSFSVPPQLDIKLSKRHSDKAGNLSKVPCTLDYSTEVGRLISPLTPFLGRITCSSEMQPAQNCESFLPSPASWAFPLECGEQGCDKEVAQVQPVEDGEV</sequence>
<dbReference type="Proteomes" id="UP001066276">
    <property type="component" value="Chromosome 10"/>
</dbReference>
<gene>
    <name evidence="2" type="ORF">NDU88_001993</name>
</gene>
<organism evidence="2 3">
    <name type="scientific">Pleurodeles waltl</name>
    <name type="common">Iberian ribbed newt</name>
    <dbReference type="NCBI Taxonomy" id="8319"/>
    <lineage>
        <taxon>Eukaryota</taxon>
        <taxon>Metazoa</taxon>
        <taxon>Chordata</taxon>
        <taxon>Craniata</taxon>
        <taxon>Vertebrata</taxon>
        <taxon>Euteleostomi</taxon>
        <taxon>Amphibia</taxon>
        <taxon>Batrachia</taxon>
        <taxon>Caudata</taxon>
        <taxon>Salamandroidea</taxon>
        <taxon>Salamandridae</taxon>
        <taxon>Pleurodelinae</taxon>
        <taxon>Pleurodeles</taxon>
    </lineage>
</organism>
<evidence type="ECO:0000313" key="3">
    <source>
        <dbReference type="Proteomes" id="UP001066276"/>
    </source>
</evidence>
<reference evidence="2" key="1">
    <citation type="journal article" date="2022" name="bioRxiv">
        <title>Sequencing and chromosome-scale assembly of the giantPleurodeles waltlgenome.</title>
        <authorList>
            <person name="Brown T."/>
            <person name="Elewa A."/>
            <person name="Iarovenko S."/>
            <person name="Subramanian E."/>
            <person name="Araus A.J."/>
            <person name="Petzold A."/>
            <person name="Susuki M."/>
            <person name="Suzuki K.-i.T."/>
            <person name="Hayashi T."/>
            <person name="Toyoda A."/>
            <person name="Oliveira C."/>
            <person name="Osipova E."/>
            <person name="Leigh N.D."/>
            <person name="Simon A."/>
            <person name="Yun M.H."/>
        </authorList>
    </citation>
    <scope>NUCLEOTIDE SEQUENCE</scope>
    <source>
        <strain evidence="2">20211129_DDA</strain>
        <tissue evidence="2">Liver</tissue>
    </source>
</reference>
<evidence type="ECO:0000256" key="1">
    <source>
        <dbReference type="SAM" id="MobiDB-lite"/>
    </source>
</evidence>
<dbReference type="AlphaFoldDB" id="A0AAV7M063"/>
<comment type="caution">
    <text evidence="2">The sequence shown here is derived from an EMBL/GenBank/DDBJ whole genome shotgun (WGS) entry which is preliminary data.</text>
</comment>
<name>A0AAV7M063_PLEWA</name>
<evidence type="ECO:0000313" key="2">
    <source>
        <dbReference type="EMBL" id="KAJ1096862.1"/>
    </source>
</evidence>
<proteinExistence type="predicted"/>
<keyword evidence="3" id="KW-1185">Reference proteome</keyword>
<protein>
    <submittedName>
        <fullName evidence="2">Uncharacterized protein</fullName>
    </submittedName>
</protein>